<keyword evidence="3" id="KW-1185">Reference proteome</keyword>
<proteinExistence type="predicted"/>
<protein>
    <submittedName>
        <fullName evidence="2">Uncharacterized protein</fullName>
    </submittedName>
</protein>
<organism evidence="2 3">
    <name type="scientific">Pelodictyon phaeoclathratiforme (strain DSM 5477 / BU-1)</name>
    <dbReference type="NCBI Taxonomy" id="324925"/>
    <lineage>
        <taxon>Bacteria</taxon>
        <taxon>Pseudomonadati</taxon>
        <taxon>Chlorobiota</taxon>
        <taxon>Chlorobiia</taxon>
        <taxon>Chlorobiales</taxon>
        <taxon>Chlorobiaceae</taxon>
        <taxon>Chlorobium/Pelodictyon group</taxon>
        <taxon>Pelodictyon</taxon>
    </lineage>
</organism>
<keyword evidence="1" id="KW-0472">Membrane</keyword>
<dbReference type="AlphaFoldDB" id="B4SAU2"/>
<dbReference type="eggNOG" id="ENOG5033A23">
    <property type="taxonomic scope" value="Bacteria"/>
</dbReference>
<feature type="transmembrane region" description="Helical" evidence="1">
    <location>
        <begin position="48"/>
        <end position="67"/>
    </location>
</feature>
<dbReference type="KEGG" id="pph:Ppha_1651"/>
<keyword evidence="1" id="KW-0812">Transmembrane</keyword>
<evidence type="ECO:0000256" key="1">
    <source>
        <dbReference type="SAM" id="Phobius"/>
    </source>
</evidence>
<sequence>MDDKKIHDEQKVVVTDIRMPFWSMVLFMVKWVFASIPAMFIFSVVVGLIMAVLSLIFGSMWGFHNLFREGGLPM</sequence>
<gene>
    <name evidence="2" type="ordered locus">Ppha_1651</name>
</gene>
<dbReference type="Proteomes" id="UP000002724">
    <property type="component" value="Chromosome"/>
</dbReference>
<dbReference type="EMBL" id="CP001110">
    <property type="protein sequence ID" value="ACF43888.1"/>
    <property type="molecule type" value="Genomic_DNA"/>
</dbReference>
<reference evidence="2 3" key="1">
    <citation type="submission" date="2008-06" db="EMBL/GenBank/DDBJ databases">
        <title>Complete sequence of Pelodictyon phaeoclathratiforme BU-1.</title>
        <authorList>
            <consortium name="US DOE Joint Genome Institute"/>
            <person name="Lucas S."/>
            <person name="Copeland A."/>
            <person name="Lapidus A."/>
            <person name="Glavina del Rio T."/>
            <person name="Dalin E."/>
            <person name="Tice H."/>
            <person name="Bruce D."/>
            <person name="Goodwin L."/>
            <person name="Pitluck S."/>
            <person name="Schmutz J."/>
            <person name="Larimer F."/>
            <person name="Land M."/>
            <person name="Hauser L."/>
            <person name="Kyrpides N."/>
            <person name="Mikhailova N."/>
            <person name="Liu Z."/>
            <person name="Li T."/>
            <person name="Zhao F."/>
            <person name="Overmann J."/>
            <person name="Bryant D.A."/>
            <person name="Richardson P."/>
        </authorList>
    </citation>
    <scope>NUCLEOTIDE SEQUENCE [LARGE SCALE GENOMIC DNA]</scope>
    <source>
        <strain evidence="3">DSM 5477 / BU-1</strain>
    </source>
</reference>
<feature type="transmembrane region" description="Helical" evidence="1">
    <location>
        <begin position="21"/>
        <end position="42"/>
    </location>
</feature>
<keyword evidence="1" id="KW-1133">Transmembrane helix</keyword>
<evidence type="ECO:0000313" key="2">
    <source>
        <dbReference type="EMBL" id="ACF43888.1"/>
    </source>
</evidence>
<dbReference type="RefSeq" id="WP_012508375.1">
    <property type="nucleotide sequence ID" value="NC_011060.1"/>
</dbReference>
<evidence type="ECO:0000313" key="3">
    <source>
        <dbReference type="Proteomes" id="UP000002724"/>
    </source>
</evidence>
<dbReference type="OrthoDB" id="5296797at2"/>
<accession>B4SAU2</accession>
<dbReference type="HOGENOM" id="CLU_200307_0_0_10"/>
<name>B4SAU2_PELPB</name>